<keyword evidence="1" id="KW-1133">Transmembrane helix</keyword>
<organism evidence="2 3">
    <name type="scientific">Candidatus Raymondbacteria bacterium RIFOXYD12_FULL_49_13</name>
    <dbReference type="NCBI Taxonomy" id="1817890"/>
    <lineage>
        <taxon>Bacteria</taxon>
        <taxon>Raymondiibacteriota</taxon>
    </lineage>
</organism>
<evidence type="ECO:0000313" key="2">
    <source>
        <dbReference type="EMBL" id="OGK04643.1"/>
    </source>
</evidence>
<proteinExistence type="predicted"/>
<feature type="transmembrane region" description="Helical" evidence="1">
    <location>
        <begin position="12"/>
        <end position="33"/>
    </location>
</feature>
<dbReference type="Proteomes" id="UP000179243">
    <property type="component" value="Unassembled WGS sequence"/>
</dbReference>
<evidence type="ECO:0000256" key="1">
    <source>
        <dbReference type="SAM" id="Phobius"/>
    </source>
</evidence>
<dbReference type="AlphaFoldDB" id="A0A1F7FDC1"/>
<evidence type="ECO:0000313" key="3">
    <source>
        <dbReference type="Proteomes" id="UP000179243"/>
    </source>
</evidence>
<accession>A0A1F7FDC1</accession>
<gene>
    <name evidence="2" type="ORF">A2519_20925</name>
</gene>
<sequence>MRKIRNIKGQGMTEYIIIVAIVAIAAVAAFKMFGHRIRTSLFKTGTQLETEVTGEDGINNTDDGSE</sequence>
<protein>
    <submittedName>
        <fullName evidence="2">Uncharacterized protein</fullName>
    </submittedName>
</protein>
<reference evidence="2 3" key="1">
    <citation type="journal article" date="2016" name="Nat. Commun.">
        <title>Thousands of microbial genomes shed light on interconnected biogeochemical processes in an aquifer system.</title>
        <authorList>
            <person name="Anantharaman K."/>
            <person name="Brown C.T."/>
            <person name="Hug L.A."/>
            <person name="Sharon I."/>
            <person name="Castelle C.J."/>
            <person name="Probst A.J."/>
            <person name="Thomas B.C."/>
            <person name="Singh A."/>
            <person name="Wilkins M.J."/>
            <person name="Karaoz U."/>
            <person name="Brodie E.L."/>
            <person name="Williams K.H."/>
            <person name="Hubbard S.S."/>
            <person name="Banfield J.F."/>
        </authorList>
    </citation>
    <scope>NUCLEOTIDE SEQUENCE [LARGE SCALE GENOMIC DNA]</scope>
</reference>
<keyword evidence="1" id="KW-0812">Transmembrane</keyword>
<dbReference type="EMBL" id="MFYX01000067">
    <property type="protein sequence ID" value="OGK04643.1"/>
    <property type="molecule type" value="Genomic_DNA"/>
</dbReference>
<name>A0A1F7FDC1_UNCRA</name>
<comment type="caution">
    <text evidence="2">The sequence shown here is derived from an EMBL/GenBank/DDBJ whole genome shotgun (WGS) entry which is preliminary data.</text>
</comment>
<keyword evidence="1" id="KW-0472">Membrane</keyword>